<dbReference type="FunFam" id="3.40.640.10:FF:000033">
    <property type="entry name" value="Aspartate aminotransferase"/>
    <property type="match status" value="1"/>
</dbReference>
<dbReference type="GO" id="GO:0008483">
    <property type="term" value="F:transaminase activity"/>
    <property type="evidence" value="ECO:0007669"/>
    <property type="project" value="UniProtKB-KW"/>
</dbReference>
<dbReference type="AlphaFoldDB" id="A0A2M8G8K1"/>
<keyword evidence="5" id="KW-0663">Pyridoxal phosphate</keyword>
<dbReference type="Gene3D" id="3.40.640.10">
    <property type="entry name" value="Type I PLP-dependent aspartate aminotransferase-like (Major domain)"/>
    <property type="match status" value="1"/>
</dbReference>
<comment type="similarity">
    <text evidence="2">Belongs to the class-I pyridoxal-phosphate-dependent aminotransferase family.</text>
</comment>
<dbReference type="Gene3D" id="3.90.1150.10">
    <property type="entry name" value="Aspartate Aminotransferase, domain 1"/>
    <property type="match status" value="1"/>
</dbReference>
<dbReference type="InterPro" id="IPR015422">
    <property type="entry name" value="PyrdxlP-dep_Trfase_small"/>
</dbReference>
<comment type="cofactor">
    <cofactor evidence="1">
        <name>pyridoxal 5'-phosphate</name>
        <dbReference type="ChEBI" id="CHEBI:597326"/>
    </cofactor>
</comment>
<evidence type="ECO:0000313" key="8">
    <source>
        <dbReference type="Proteomes" id="UP000229041"/>
    </source>
</evidence>
<dbReference type="InterPro" id="IPR004839">
    <property type="entry name" value="Aminotransferase_I/II_large"/>
</dbReference>
<comment type="caution">
    <text evidence="7">The sequence shown here is derived from an EMBL/GenBank/DDBJ whole genome shotgun (WGS) entry which is preliminary data.</text>
</comment>
<dbReference type="GO" id="GO:0006520">
    <property type="term" value="P:amino acid metabolic process"/>
    <property type="evidence" value="ECO:0007669"/>
    <property type="project" value="InterPro"/>
</dbReference>
<evidence type="ECO:0000256" key="2">
    <source>
        <dbReference type="ARBA" id="ARBA00007441"/>
    </source>
</evidence>
<dbReference type="CDD" id="cd00609">
    <property type="entry name" value="AAT_like"/>
    <property type="match status" value="1"/>
</dbReference>
<dbReference type="Proteomes" id="UP000229041">
    <property type="component" value="Unassembled WGS sequence"/>
</dbReference>
<keyword evidence="4 7" id="KW-0808">Transferase</keyword>
<evidence type="ECO:0000256" key="3">
    <source>
        <dbReference type="ARBA" id="ARBA00022576"/>
    </source>
</evidence>
<feature type="domain" description="Aminotransferase class I/classII large" evidence="6">
    <location>
        <begin position="34"/>
        <end position="384"/>
    </location>
</feature>
<evidence type="ECO:0000313" key="7">
    <source>
        <dbReference type="EMBL" id="PJC69668.1"/>
    </source>
</evidence>
<proteinExistence type="inferred from homology"/>
<evidence type="ECO:0000256" key="1">
    <source>
        <dbReference type="ARBA" id="ARBA00001933"/>
    </source>
</evidence>
<evidence type="ECO:0000259" key="6">
    <source>
        <dbReference type="Pfam" id="PF00155"/>
    </source>
</evidence>
<protein>
    <submittedName>
        <fullName evidence="7">Aspartate aminotransferase</fullName>
    </submittedName>
</protein>
<dbReference type="PANTHER" id="PTHR46383">
    <property type="entry name" value="ASPARTATE AMINOTRANSFERASE"/>
    <property type="match status" value="1"/>
</dbReference>
<organism evidence="7 8">
    <name type="scientific">Candidatus Tagabacteria bacterium CG_4_8_14_3_um_filter_41_8</name>
    <dbReference type="NCBI Taxonomy" id="1975018"/>
    <lineage>
        <taxon>Bacteria</taxon>
        <taxon>Candidatus Tagaibacteriota</taxon>
    </lineage>
</organism>
<gene>
    <name evidence="7" type="ORF">CO014_02145</name>
</gene>
<dbReference type="SUPFAM" id="SSF53383">
    <property type="entry name" value="PLP-dependent transferases"/>
    <property type="match status" value="1"/>
</dbReference>
<dbReference type="GO" id="GO:0030170">
    <property type="term" value="F:pyridoxal phosphate binding"/>
    <property type="evidence" value="ECO:0007669"/>
    <property type="project" value="InterPro"/>
</dbReference>
<dbReference type="InterPro" id="IPR015424">
    <property type="entry name" value="PyrdxlP-dep_Trfase"/>
</dbReference>
<dbReference type="InterPro" id="IPR050596">
    <property type="entry name" value="AspAT/PAT-like"/>
</dbReference>
<dbReference type="EMBL" id="PFQR01000054">
    <property type="protein sequence ID" value="PJC69668.1"/>
    <property type="molecule type" value="Genomic_DNA"/>
</dbReference>
<keyword evidence="3 7" id="KW-0032">Aminotransferase</keyword>
<accession>A0A2M8G8K1</accession>
<dbReference type="Pfam" id="PF00155">
    <property type="entry name" value="Aminotran_1_2"/>
    <property type="match status" value="1"/>
</dbReference>
<sequence length="404" mass="45280">MKKLRIAKRIKFLGTEQAFHVLAAAKEMERKGIDMIHMEIGDTNFDTPKVIKDACIKAVNENKTHYLPSQGLLELRQEIAKYISKTRKIPVDADEIVVTPGGKPIIFYTILAVVNPGDEVVIPNPGFPAYESAVNFVGGESVPLPILAENDFQVDLKQLAKLITKKTKLIIVNSPHNPTGGVLTHKNLLGISNLAKKHNLWVLSDEVYDRLVFEGKFESIASLPEMKKQTIILNAFTKTYSMSGWRLGYGVMPKELAKVISNLVNNSISCAPNFIQWAGIRGLQLPEKTIAKFRLELKKRRDLLNKELNKLPGIKCHAPKGAIYLFPDIRKTGKTSKEIFDLLFDKANIASLSGAAFGRYGEGFIRLSFGPVPIPRIKEAIRRIKKVWPKNFSRKNKILKIAYP</sequence>
<reference evidence="8" key="1">
    <citation type="submission" date="2017-09" db="EMBL/GenBank/DDBJ databases">
        <title>Depth-based differentiation of microbial function through sediment-hosted aquifers and enrichment of novel symbionts in the deep terrestrial subsurface.</title>
        <authorList>
            <person name="Probst A.J."/>
            <person name="Ladd B."/>
            <person name="Jarett J.K."/>
            <person name="Geller-Mcgrath D.E."/>
            <person name="Sieber C.M.K."/>
            <person name="Emerson J.B."/>
            <person name="Anantharaman K."/>
            <person name="Thomas B.C."/>
            <person name="Malmstrom R."/>
            <person name="Stieglmeier M."/>
            <person name="Klingl A."/>
            <person name="Woyke T."/>
            <person name="Ryan C.M."/>
            <person name="Banfield J.F."/>
        </authorList>
    </citation>
    <scope>NUCLEOTIDE SEQUENCE [LARGE SCALE GENOMIC DNA]</scope>
</reference>
<evidence type="ECO:0000256" key="5">
    <source>
        <dbReference type="ARBA" id="ARBA00022898"/>
    </source>
</evidence>
<name>A0A2M8G8K1_9BACT</name>
<dbReference type="InterPro" id="IPR015421">
    <property type="entry name" value="PyrdxlP-dep_Trfase_major"/>
</dbReference>
<dbReference type="PANTHER" id="PTHR46383:SF1">
    <property type="entry name" value="ASPARTATE AMINOTRANSFERASE"/>
    <property type="match status" value="1"/>
</dbReference>
<evidence type="ECO:0000256" key="4">
    <source>
        <dbReference type="ARBA" id="ARBA00022679"/>
    </source>
</evidence>